<dbReference type="PANTHER" id="PTHR10534:SF15">
    <property type="entry name" value="PYRIDOXINE_PYRIDOXAL_PYRIDOXAMINE KINASE"/>
    <property type="match status" value="1"/>
</dbReference>
<feature type="domain" description="Pyridoxamine kinase/Phosphomethylpyrimidine kinase" evidence="6">
    <location>
        <begin position="123"/>
        <end position="280"/>
    </location>
</feature>
<keyword evidence="4 7" id="KW-0418">Kinase</keyword>
<evidence type="ECO:0000313" key="8">
    <source>
        <dbReference type="Proteomes" id="UP000235994"/>
    </source>
</evidence>
<keyword evidence="3" id="KW-0547">Nucleotide-binding</keyword>
<dbReference type="EMBL" id="POQS01000002">
    <property type="protein sequence ID" value="PND34639.1"/>
    <property type="molecule type" value="Genomic_DNA"/>
</dbReference>
<name>A0A2N8KMG2_9BURK</name>
<protein>
    <recommendedName>
        <fullName evidence="1">pyridoxal kinase</fullName>
        <ecNumber evidence="1">2.7.1.35</ecNumber>
    </recommendedName>
</protein>
<evidence type="ECO:0000313" key="7">
    <source>
        <dbReference type="EMBL" id="PND34639.1"/>
    </source>
</evidence>
<proteinExistence type="predicted"/>
<dbReference type="NCBIfam" id="NF006034">
    <property type="entry name" value="PRK08176.1"/>
    <property type="match status" value="1"/>
</dbReference>
<dbReference type="Proteomes" id="UP000235994">
    <property type="component" value="Unassembled WGS sequence"/>
</dbReference>
<dbReference type="InterPro" id="IPR004625">
    <property type="entry name" value="PyrdxlKinase"/>
</dbReference>
<accession>A0A2N8KMG2</accession>
<gene>
    <name evidence="7" type="primary">pdxK</name>
    <name evidence="7" type="ORF">C1I89_10705</name>
</gene>
<dbReference type="GO" id="GO:0008478">
    <property type="term" value="F:pyridoxal kinase activity"/>
    <property type="evidence" value="ECO:0007669"/>
    <property type="project" value="UniProtKB-EC"/>
</dbReference>
<comment type="caution">
    <text evidence="7">The sequence shown here is derived from an EMBL/GenBank/DDBJ whole genome shotgun (WGS) entry which is preliminary data.</text>
</comment>
<sequence>MTAIAAGPQPGAELPAVTVQVDVVSIQSQVVYGYVGNNAAMPVFRKAGLRAIALPTVILSNTPHYPTLHGGATPLDWFQGLLQGLDERGVTKVARAVVCGYLGQPGQAGLLAAWLPALRAARPGVRVYIDPVMGDRNDGLYVDAGLVAQYRDLLVPLADGMTPNHFELEQMAGRTLSSMDEVVAAARELIALGPQWIVVTSAAPMAAEPGTLRLAVVTRDAVSVVTHPEIAIPPSVHGTGDVFMAAVTAGLLKGVELVQAVRDAAGQVTAALQRTRELGWEELAVEG</sequence>
<dbReference type="InterPro" id="IPR013749">
    <property type="entry name" value="PM/HMP-P_kinase-1"/>
</dbReference>
<dbReference type="GO" id="GO:0005524">
    <property type="term" value="F:ATP binding"/>
    <property type="evidence" value="ECO:0007669"/>
    <property type="project" value="UniProtKB-KW"/>
</dbReference>
<keyword evidence="2 7" id="KW-0808">Transferase</keyword>
<dbReference type="AlphaFoldDB" id="A0A2N8KMG2"/>
<dbReference type="SUPFAM" id="SSF53613">
    <property type="entry name" value="Ribokinase-like"/>
    <property type="match status" value="1"/>
</dbReference>
<dbReference type="CDD" id="cd01173">
    <property type="entry name" value="pyridoxal_pyridoxamine_kinase"/>
    <property type="match status" value="1"/>
</dbReference>
<evidence type="ECO:0000259" key="6">
    <source>
        <dbReference type="Pfam" id="PF08543"/>
    </source>
</evidence>
<organism evidence="7 8">
    <name type="scientific">Achromobacter pulmonis</name>
    <dbReference type="NCBI Taxonomy" id="1389932"/>
    <lineage>
        <taxon>Bacteria</taxon>
        <taxon>Pseudomonadati</taxon>
        <taxon>Pseudomonadota</taxon>
        <taxon>Betaproteobacteria</taxon>
        <taxon>Burkholderiales</taxon>
        <taxon>Alcaligenaceae</taxon>
        <taxon>Achromobacter</taxon>
    </lineage>
</organism>
<dbReference type="Pfam" id="PF08543">
    <property type="entry name" value="Phos_pyr_kin"/>
    <property type="match status" value="1"/>
</dbReference>
<evidence type="ECO:0000256" key="2">
    <source>
        <dbReference type="ARBA" id="ARBA00022679"/>
    </source>
</evidence>
<dbReference type="GO" id="GO:0005829">
    <property type="term" value="C:cytosol"/>
    <property type="evidence" value="ECO:0007669"/>
    <property type="project" value="TreeGrafter"/>
</dbReference>
<evidence type="ECO:0000256" key="5">
    <source>
        <dbReference type="ARBA" id="ARBA00022840"/>
    </source>
</evidence>
<dbReference type="PANTHER" id="PTHR10534">
    <property type="entry name" value="PYRIDOXAL KINASE"/>
    <property type="match status" value="1"/>
</dbReference>
<evidence type="ECO:0000256" key="4">
    <source>
        <dbReference type="ARBA" id="ARBA00022777"/>
    </source>
</evidence>
<keyword evidence="5" id="KW-0067">ATP-binding</keyword>
<dbReference type="GO" id="GO:0008902">
    <property type="term" value="F:hydroxymethylpyrimidine kinase activity"/>
    <property type="evidence" value="ECO:0007669"/>
    <property type="project" value="TreeGrafter"/>
</dbReference>
<keyword evidence="8" id="KW-1185">Reference proteome</keyword>
<dbReference type="InterPro" id="IPR029056">
    <property type="entry name" value="Ribokinase-like"/>
</dbReference>
<dbReference type="RefSeq" id="WP_102772698.1">
    <property type="nucleotide sequence ID" value="NZ_POQS01000002.1"/>
</dbReference>
<dbReference type="GO" id="GO:0009443">
    <property type="term" value="P:pyridoxal 5'-phosphate salvage"/>
    <property type="evidence" value="ECO:0007669"/>
    <property type="project" value="InterPro"/>
</dbReference>
<dbReference type="NCBIfam" id="TIGR00687">
    <property type="entry name" value="pyridox_kin"/>
    <property type="match status" value="1"/>
</dbReference>
<evidence type="ECO:0000256" key="1">
    <source>
        <dbReference type="ARBA" id="ARBA00012104"/>
    </source>
</evidence>
<dbReference type="EC" id="2.7.1.35" evidence="1"/>
<evidence type="ECO:0000256" key="3">
    <source>
        <dbReference type="ARBA" id="ARBA00022741"/>
    </source>
</evidence>
<dbReference type="Gene3D" id="3.40.1190.20">
    <property type="match status" value="1"/>
</dbReference>
<reference evidence="7 8" key="1">
    <citation type="submission" date="2018-01" db="EMBL/GenBank/DDBJ databases">
        <title>The draft genome of an aniline degradation strain ANB-1.</title>
        <authorList>
            <person name="Zhang L."/>
            <person name="Jiang J."/>
        </authorList>
    </citation>
    <scope>NUCLEOTIDE SEQUENCE [LARGE SCALE GENOMIC DNA]</scope>
    <source>
        <strain evidence="7 8">ANB-1</strain>
    </source>
</reference>